<dbReference type="Proteomes" id="UP001527882">
    <property type="component" value="Unassembled WGS sequence"/>
</dbReference>
<accession>A0ABT4Q4T9</accession>
<organism evidence="3 4">
    <name type="scientific">Paenibacillus gyeongsangnamensis</name>
    <dbReference type="NCBI Taxonomy" id="3388067"/>
    <lineage>
        <taxon>Bacteria</taxon>
        <taxon>Bacillati</taxon>
        <taxon>Bacillota</taxon>
        <taxon>Bacilli</taxon>
        <taxon>Bacillales</taxon>
        <taxon>Paenibacillaceae</taxon>
        <taxon>Paenibacillus</taxon>
    </lineage>
</organism>
<dbReference type="Pfam" id="PF22124">
    <property type="entry name" value="Glyco_hydro_95_cat"/>
    <property type="match status" value="1"/>
</dbReference>
<feature type="domain" description="Alpha fucosidase A-like C-terminal" evidence="1">
    <location>
        <begin position="71"/>
        <end position="104"/>
    </location>
</feature>
<dbReference type="EMBL" id="JAQAGZ010000003">
    <property type="protein sequence ID" value="MCZ8511821.1"/>
    <property type="molecule type" value="Genomic_DNA"/>
</dbReference>
<gene>
    <name evidence="3" type="ORF">O9H85_05175</name>
</gene>
<protein>
    <recommendedName>
        <fullName evidence="5">Glycosyl hydrolase family 95 N-terminal domain-containing protein</fullName>
    </recommendedName>
</protein>
<evidence type="ECO:0000313" key="4">
    <source>
        <dbReference type="Proteomes" id="UP001527882"/>
    </source>
</evidence>
<sequence length="105" mass="11393">MEYGGGGTGWSLAWIISLWARFGEGDRANEMMTKLLRVSTADNLLDLHPPQIFQIDGNLGAAAGIPEMLLQSHEGRIRLLPALPASWSGGYVKGLRARGGFEIEL</sequence>
<name>A0ABT4Q4T9_9BACL</name>
<proteinExistence type="predicted"/>
<dbReference type="Gene3D" id="1.50.10.10">
    <property type="match status" value="1"/>
</dbReference>
<evidence type="ECO:0000259" key="2">
    <source>
        <dbReference type="Pfam" id="PF22124"/>
    </source>
</evidence>
<keyword evidence="4" id="KW-1185">Reference proteome</keyword>
<dbReference type="SUPFAM" id="SSF48208">
    <property type="entry name" value="Six-hairpin glycosidases"/>
    <property type="match status" value="1"/>
</dbReference>
<dbReference type="InterPro" id="IPR012341">
    <property type="entry name" value="6hp_glycosidase-like_sf"/>
</dbReference>
<evidence type="ECO:0000259" key="1">
    <source>
        <dbReference type="Pfam" id="PF21307"/>
    </source>
</evidence>
<dbReference type="InterPro" id="IPR054363">
    <property type="entry name" value="GH95_cat"/>
</dbReference>
<dbReference type="InterPro" id="IPR008928">
    <property type="entry name" value="6-hairpin_glycosidase_sf"/>
</dbReference>
<dbReference type="PANTHER" id="PTHR31084">
    <property type="entry name" value="ALPHA-L-FUCOSIDASE 2"/>
    <property type="match status" value="1"/>
</dbReference>
<evidence type="ECO:0000313" key="3">
    <source>
        <dbReference type="EMBL" id="MCZ8511821.1"/>
    </source>
</evidence>
<dbReference type="Pfam" id="PF21307">
    <property type="entry name" value="Glyco_hydro_95_C"/>
    <property type="match status" value="1"/>
</dbReference>
<feature type="domain" description="Glycosyl hydrolase family 95 catalytic" evidence="2">
    <location>
        <begin position="5"/>
        <end position="69"/>
    </location>
</feature>
<evidence type="ECO:0008006" key="5">
    <source>
        <dbReference type="Google" id="ProtNLM"/>
    </source>
</evidence>
<dbReference type="PANTHER" id="PTHR31084:SF0">
    <property type="entry name" value="ALPHA-L-FUCOSIDASE 2"/>
    <property type="match status" value="1"/>
</dbReference>
<dbReference type="InterPro" id="IPR049053">
    <property type="entry name" value="AFCA-like_C"/>
</dbReference>
<reference evidence="3 4" key="1">
    <citation type="submission" date="2022-12" db="EMBL/GenBank/DDBJ databases">
        <title>Draft genome sequence of Paenibacillus sp. dW9.</title>
        <authorList>
            <person name="Choi E.-W."/>
            <person name="Kim D.-U."/>
        </authorList>
    </citation>
    <scope>NUCLEOTIDE SEQUENCE [LARGE SCALE GENOMIC DNA]</scope>
    <source>
        <strain evidence="4">dW9</strain>
    </source>
</reference>
<comment type="caution">
    <text evidence="3">The sequence shown here is derived from an EMBL/GenBank/DDBJ whole genome shotgun (WGS) entry which is preliminary data.</text>
</comment>